<comment type="caution">
    <text evidence="1">The sequence shown here is derived from an EMBL/GenBank/DDBJ whole genome shotgun (WGS) entry which is preliminary data.</text>
</comment>
<dbReference type="Proteomes" id="UP001209701">
    <property type="component" value="Unassembled WGS sequence"/>
</dbReference>
<dbReference type="EMBL" id="JAJIRN010000005">
    <property type="protein sequence ID" value="MCV2369024.1"/>
    <property type="molecule type" value="Genomic_DNA"/>
</dbReference>
<evidence type="ECO:0000313" key="2">
    <source>
        <dbReference type="Proteomes" id="UP001209701"/>
    </source>
</evidence>
<proteinExistence type="predicted"/>
<reference evidence="1 2" key="1">
    <citation type="submission" date="2021-11" db="EMBL/GenBank/DDBJ databases">
        <authorList>
            <person name="Liang Q."/>
            <person name="Mou H."/>
            <person name="Liu Z."/>
        </authorList>
    </citation>
    <scope>NUCLEOTIDE SEQUENCE [LARGE SCALE GENOMIC DNA]</scope>
    <source>
        <strain evidence="1 2">CHU3</strain>
    </source>
</reference>
<keyword evidence="2" id="KW-1185">Reference proteome</keyword>
<evidence type="ECO:0008006" key="3">
    <source>
        <dbReference type="Google" id="ProtNLM"/>
    </source>
</evidence>
<evidence type="ECO:0000313" key="1">
    <source>
        <dbReference type="EMBL" id="MCV2369024.1"/>
    </source>
</evidence>
<gene>
    <name evidence="1" type="ORF">LNV07_13125</name>
</gene>
<sequence>MRLTFAAHLLLRFRLAARAAVVFVLLTVCLAGAQAASLAIVSLLEGEAILLRDNARFSLSEGVSLSRDDIIEMGSKGRFILLEFSDGSSLALGPASSVQLAPRLAAERGKIDARIYLLQGWAKVSAAKSHPWAINSSSFDLSGLSQDAVLMVQGLGGQAFAEAGELSFRPLLSGGANTLRLSSGEFLSWNGQNRPELAQRPPGSFLQNIPKAFQDKLPSRAALFQGKDIAPKRLGEISYADAQAWLNAEPALRKANLGRWKPLVRQAEFRKGLVAEIKSHPEWESLLFPPQAASAPPPYSSASAVAN</sequence>
<name>A0ABT2YG71_9BURK</name>
<organism evidence="1 2">
    <name type="scientific">Roseateles oligotrophus</name>
    <dbReference type="NCBI Taxonomy" id="1769250"/>
    <lineage>
        <taxon>Bacteria</taxon>
        <taxon>Pseudomonadati</taxon>
        <taxon>Pseudomonadota</taxon>
        <taxon>Betaproteobacteria</taxon>
        <taxon>Burkholderiales</taxon>
        <taxon>Sphaerotilaceae</taxon>
        <taxon>Roseateles</taxon>
    </lineage>
</organism>
<protein>
    <recommendedName>
        <fullName evidence="3">FecR protein domain-containing protein</fullName>
    </recommendedName>
</protein>
<dbReference type="RefSeq" id="WP_263571608.1">
    <property type="nucleotide sequence ID" value="NZ_JAJIRN010000005.1"/>
</dbReference>
<accession>A0ABT2YG71</accession>